<reference evidence="6 7" key="1">
    <citation type="submission" date="2021-06" db="EMBL/GenBank/DDBJ databases">
        <authorList>
            <person name="Kallberg Y."/>
            <person name="Tangrot J."/>
            <person name="Rosling A."/>
        </authorList>
    </citation>
    <scope>NUCLEOTIDE SEQUENCE [LARGE SCALE GENOMIC DNA]</scope>
    <source>
        <strain evidence="6 7">120-4 pot B 10/14</strain>
    </source>
</reference>
<evidence type="ECO:0000256" key="3">
    <source>
        <dbReference type="ARBA" id="ARBA00022989"/>
    </source>
</evidence>
<feature type="transmembrane region" description="Helical" evidence="5">
    <location>
        <begin position="89"/>
        <end position="109"/>
    </location>
</feature>
<comment type="subcellular location">
    <subcellularLocation>
        <location evidence="1">Membrane</location>
        <topology evidence="1">Multi-pass membrane protein</topology>
    </subcellularLocation>
</comment>
<organism evidence="6 7">
    <name type="scientific">Gigaspora margarita</name>
    <dbReference type="NCBI Taxonomy" id="4874"/>
    <lineage>
        <taxon>Eukaryota</taxon>
        <taxon>Fungi</taxon>
        <taxon>Fungi incertae sedis</taxon>
        <taxon>Mucoromycota</taxon>
        <taxon>Glomeromycotina</taxon>
        <taxon>Glomeromycetes</taxon>
        <taxon>Diversisporales</taxon>
        <taxon>Gigasporaceae</taxon>
        <taxon>Gigaspora</taxon>
    </lineage>
</organism>
<protein>
    <submittedName>
        <fullName evidence="6">35597_t:CDS:1</fullName>
    </submittedName>
</protein>
<dbReference type="Gene3D" id="1.20.1280.290">
    <property type="match status" value="1"/>
</dbReference>
<dbReference type="EMBL" id="CAJVQB010001464">
    <property type="protein sequence ID" value="CAG8536899.1"/>
    <property type="molecule type" value="Genomic_DNA"/>
</dbReference>
<comment type="caution">
    <text evidence="6">The sequence shown here is derived from an EMBL/GenBank/DDBJ whole genome shotgun (WGS) entry which is preliminary data.</text>
</comment>
<evidence type="ECO:0000256" key="2">
    <source>
        <dbReference type="ARBA" id="ARBA00022692"/>
    </source>
</evidence>
<dbReference type="InterPro" id="IPR006603">
    <property type="entry name" value="PQ-loop_rpt"/>
</dbReference>
<sequence>MENSENSTLFVALNYAFGITGTVICSFQLIPQVPSTLGIIGYVPQYYEIYRRKAVCGISLIFLSIDMLGFALSALSLAFNPPPYNLSAALYYFSAIALDLIIIILYYFLNILRKKKDLEHNDGQVNNNYSNEELQIN</sequence>
<evidence type="ECO:0000256" key="1">
    <source>
        <dbReference type="ARBA" id="ARBA00004141"/>
    </source>
</evidence>
<name>A0ABM8W6C9_GIGMA</name>
<evidence type="ECO:0000313" key="7">
    <source>
        <dbReference type="Proteomes" id="UP000789901"/>
    </source>
</evidence>
<keyword evidence="2 5" id="KW-0812">Transmembrane</keyword>
<dbReference type="SMART" id="SM00679">
    <property type="entry name" value="CTNS"/>
    <property type="match status" value="1"/>
</dbReference>
<evidence type="ECO:0000256" key="4">
    <source>
        <dbReference type="ARBA" id="ARBA00023136"/>
    </source>
</evidence>
<keyword evidence="7" id="KW-1185">Reference proteome</keyword>
<keyword evidence="3 5" id="KW-1133">Transmembrane helix</keyword>
<keyword evidence="4 5" id="KW-0472">Membrane</keyword>
<proteinExistence type="predicted"/>
<evidence type="ECO:0000256" key="5">
    <source>
        <dbReference type="SAM" id="Phobius"/>
    </source>
</evidence>
<feature type="transmembrane region" description="Helical" evidence="5">
    <location>
        <begin position="12"/>
        <end position="33"/>
    </location>
</feature>
<gene>
    <name evidence="6" type="ORF">GMARGA_LOCUS3894</name>
</gene>
<accession>A0ABM8W6C9</accession>
<evidence type="ECO:0000313" key="6">
    <source>
        <dbReference type="EMBL" id="CAG8536899.1"/>
    </source>
</evidence>
<dbReference type="Proteomes" id="UP000789901">
    <property type="component" value="Unassembled WGS sequence"/>
</dbReference>
<dbReference type="Pfam" id="PF04193">
    <property type="entry name" value="PQ-loop"/>
    <property type="match status" value="1"/>
</dbReference>
<feature type="transmembrane region" description="Helical" evidence="5">
    <location>
        <begin position="54"/>
        <end position="77"/>
    </location>
</feature>